<dbReference type="GO" id="GO:0005975">
    <property type="term" value="P:carbohydrate metabolic process"/>
    <property type="evidence" value="ECO:0007669"/>
    <property type="project" value="InterPro"/>
</dbReference>
<dbReference type="PANTHER" id="PTHR10587:SF133">
    <property type="entry name" value="CHITIN DEACETYLASE 1-RELATED"/>
    <property type="match status" value="1"/>
</dbReference>
<feature type="signal peptide" evidence="3">
    <location>
        <begin position="1"/>
        <end position="32"/>
    </location>
</feature>
<evidence type="ECO:0000313" key="6">
    <source>
        <dbReference type="Proteomes" id="UP000586042"/>
    </source>
</evidence>
<dbReference type="Pfam" id="PF01522">
    <property type="entry name" value="Polysacc_deac_1"/>
    <property type="match status" value="1"/>
</dbReference>
<dbReference type="GO" id="GO:0016020">
    <property type="term" value="C:membrane"/>
    <property type="evidence" value="ECO:0007669"/>
    <property type="project" value="TreeGrafter"/>
</dbReference>
<organism evidence="5 6">
    <name type="scientific">Nonomuraea montanisoli</name>
    <dbReference type="NCBI Taxonomy" id="2741721"/>
    <lineage>
        <taxon>Bacteria</taxon>
        <taxon>Bacillati</taxon>
        <taxon>Actinomycetota</taxon>
        <taxon>Actinomycetes</taxon>
        <taxon>Streptosporangiales</taxon>
        <taxon>Streptosporangiaceae</taxon>
        <taxon>Nonomuraea</taxon>
    </lineage>
</organism>
<protein>
    <submittedName>
        <fullName evidence="5">Polysaccharide deacetylase family protein</fullName>
    </submittedName>
</protein>
<dbReference type="GO" id="GO:0046872">
    <property type="term" value="F:metal ion binding"/>
    <property type="evidence" value="ECO:0007669"/>
    <property type="project" value="UniProtKB-KW"/>
</dbReference>
<dbReference type="InterPro" id="IPR002509">
    <property type="entry name" value="NODB_dom"/>
</dbReference>
<gene>
    <name evidence="5" type="ORF">HTZ77_26000</name>
</gene>
<dbReference type="InterPro" id="IPR050248">
    <property type="entry name" value="Polysacc_deacetylase_ArnD"/>
</dbReference>
<dbReference type="CDD" id="cd10917">
    <property type="entry name" value="CE4_NodB_like_6s_7s"/>
    <property type="match status" value="1"/>
</dbReference>
<dbReference type="GO" id="GO:0016810">
    <property type="term" value="F:hydrolase activity, acting on carbon-nitrogen (but not peptide) bonds"/>
    <property type="evidence" value="ECO:0007669"/>
    <property type="project" value="InterPro"/>
</dbReference>
<dbReference type="PANTHER" id="PTHR10587">
    <property type="entry name" value="GLYCOSYL TRANSFERASE-RELATED"/>
    <property type="match status" value="1"/>
</dbReference>
<keyword evidence="3" id="KW-0732">Signal</keyword>
<name>A0A7Y6IAW3_9ACTN</name>
<proteinExistence type="predicted"/>
<evidence type="ECO:0000256" key="1">
    <source>
        <dbReference type="ARBA" id="ARBA00022723"/>
    </source>
</evidence>
<keyword evidence="6" id="KW-1185">Reference proteome</keyword>
<evidence type="ECO:0000256" key="3">
    <source>
        <dbReference type="SAM" id="SignalP"/>
    </source>
</evidence>
<dbReference type="Gene3D" id="3.20.20.370">
    <property type="entry name" value="Glycoside hydrolase/deacetylase"/>
    <property type="match status" value="1"/>
</dbReference>
<dbReference type="Proteomes" id="UP000586042">
    <property type="component" value="Unassembled WGS sequence"/>
</dbReference>
<dbReference type="SUPFAM" id="SSF88713">
    <property type="entry name" value="Glycoside hydrolase/deacetylase"/>
    <property type="match status" value="1"/>
</dbReference>
<feature type="chain" id="PRO_5031274645" evidence="3">
    <location>
        <begin position="33"/>
        <end position="281"/>
    </location>
</feature>
<evidence type="ECO:0000313" key="5">
    <source>
        <dbReference type="EMBL" id="NUW34857.1"/>
    </source>
</evidence>
<comment type="caution">
    <text evidence="5">The sequence shown here is derived from an EMBL/GenBank/DDBJ whole genome shotgun (WGS) entry which is preliminary data.</text>
</comment>
<dbReference type="EMBL" id="JABWGN010000010">
    <property type="protein sequence ID" value="NUW34857.1"/>
    <property type="molecule type" value="Genomic_DNA"/>
</dbReference>
<keyword evidence="2" id="KW-0378">Hydrolase</keyword>
<dbReference type="AlphaFoldDB" id="A0A7Y6IAW3"/>
<keyword evidence="1" id="KW-0479">Metal-binding</keyword>
<dbReference type="InterPro" id="IPR011330">
    <property type="entry name" value="Glyco_hydro/deAcase_b/a-brl"/>
</dbReference>
<dbReference type="PROSITE" id="PS51257">
    <property type="entry name" value="PROKAR_LIPOPROTEIN"/>
    <property type="match status" value="1"/>
</dbReference>
<accession>A0A7Y6IAW3</accession>
<sequence>MTWSNSRVGTWRRTTRDLTVAVLLTATTATLAAGCGTTSTTPAAAPRPPVVADPGVLARRLAAVQPDWPARRVVDCKRRKCVALTFDDGPGEYTGRLLDMLRERHVRATFFVLGEMVAADHAGFTRRMVEDGHELGNHTWSHPPLTAMSDERLRSELADTEAIVQRTTGVRMRLMRPPYGATDARVADQARLEGLAQILWSVDTLDWRDRDPAIVARRAGAAAPGSIVLMHDIHPTSVEAVPRVLDTLARKGYRFVTVSELYGRAPLPGRTYTGAENPKER</sequence>
<evidence type="ECO:0000256" key="2">
    <source>
        <dbReference type="ARBA" id="ARBA00022801"/>
    </source>
</evidence>
<evidence type="ECO:0000259" key="4">
    <source>
        <dbReference type="PROSITE" id="PS51677"/>
    </source>
</evidence>
<dbReference type="PROSITE" id="PS51677">
    <property type="entry name" value="NODB"/>
    <property type="match status" value="1"/>
</dbReference>
<reference evidence="5 6" key="1">
    <citation type="submission" date="2020-06" db="EMBL/GenBank/DDBJ databases">
        <title>Nonomuraea sp. SMC257, a novel actinomycete isolated from soil.</title>
        <authorList>
            <person name="Chanama M."/>
        </authorList>
    </citation>
    <scope>NUCLEOTIDE SEQUENCE [LARGE SCALE GENOMIC DNA]</scope>
    <source>
        <strain evidence="5 6">SMC257</strain>
    </source>
</reference>
<feature type="domain" description="NodB homology" evidence="4">
    <location>
        <begin position="80"/>
        <end position="256"/>
    </location>
</feature>